<accession>A0A4Y2CWA1</accession>
<dbReference type="EMBL" id="BGPR01164700">
    <property type="protein sequence ID" value="GBM08761.1"/>
    <property type="molecule type" value="Genomic_DNA"/>
</dbReference>
<keyword evidence="1" id="KW-0812">Transmembrane</keyword>
<keyword evidence="1" id="KW-1133">Transmembrane helix</keyword>
<gene>
    <name evidence="2" type="ORF">AVEN_154177_1</name>
</gene>
<evidence type="ECO:0000313" key="3">
    <source>
        <dbReference type="Proteomes" id="UP000499080"/>
    </source>
</evidence>
<organism evidence="2 3">
    <name type="scientific">Araneus ventricosus</name>
    <name type="common">Orbweaver spider</name>
    <name type="synonym">Epeira ventricosa</name>
    <dbReference type="NCBI Taxonomy" id="182803"/>
    <lineage>
        <taxon>Eukaryota</taxon>
        <taxon>Metazoa</taxon>
        <taxon>Ecdysozoa</taxon>
        <taxon>Arthropoda</taxon>
        <taxon>Chelicerata</taxon>
        <taxon>Arachnida</taxon>
        <taxon>Araneae</taxon>
        <taxon>Araneomorphae</taxon>
        <taxon>Entelegynae</taxon>
        <taxon>Araneoidea</taxon>
        <taxon>Araneidae</taxon>
        <taxon>Araneus</taxon>
    </lineage>
</organism>
<evidence type="ECO:0000256" key="1">
    <source>
        <dbReference type="SAM" id="Phobius"/>
    </source>
</evidence>
<sequence>MGSNYKFRKVVAFCPANSLLFYVKLTNLPYVITYILLFTFKSLFINNRKPFEVKKSKETDDKEKENVILMEEFEDDDFDSLQQETEAAEIEKVTSLESSMAAFSTNIYILFVCRIRGVECGEQDVSGLRNTNLEESKVVLVVNDQFAISESQLEAQILSLK</sequence>
<evidence type="ECO:0000313" key="2">
    <source>
        <dbReference type="EMBL" id="GBM08761.1"/>
    </source>
</evidence>
<comment type="caution">
    <text evidence="2">The sequence shown here is derived from an EMBL/GenBank/DDBJ whole genome shotgun (WGS) entry which is preliminary data.</text>
</comment>
<feature type="transmembrane region" description="Helical" evidence="1">
    <location>
        <begin position="28"/>
        <end position="45"/>
    </location>
</feature>
<proteinExistence type="predicted"/>
<dbReference type="AlphaFoldDB" id="A0A4Y2CWA1"/>
<dbReference type="Proteomes" id="UP000499080">
    <property type="component" value="Unassembled WGS sequence"/>
</dbReference>
<keyword evidence="1" id="KW-0472">Membrane</keyword>
<keyword evidence="3" id="KW-1185">Reference proteome</keyword>
<reference evidence="2 3" key="1">
    <citation type="journal article" date="2019" name="Sci. Rep.">
        <title>Orb-weaving spider Araneus ventricosus genome elucidates the spidroin gene catalogue.</title>
        <authorList>
            <person name="Kono N."/>
            <person name="Nakamura H."/>
            <person name="Ohtoshi R."/>
            <person name="Moran D.A.P."/>
            <person name="Shinohara A."/>
            <person name="Yoshida Y."/>
            <person name="Fujiwara M."/>
            <person name="Mori M."/>
            <person name="Tomita M."/>
            <person name="Arakawa K."/>
        </authorList>
    </citation>
    <scope>NUCLEOTIDE SEQUENCE [LARGE SCALE GENOMIC DNA]</scope>
</reference>
<name>A0A4Y2CWA1_ARAVE</name>
<protein>
    <submittedName>
        <fullName evidence="2">Uncharacterized protein</fullName>
    </submittedName>
</protein>